<comment type="caution">
    <text evidence="7">The sequence shown here is derived from an EMBL/GenBank/DDBJ whole genome shotgun (WGS) entry which is preliminary data.</text>
</comment>
<evidence type="ECO:0000256" key="1">
    <source>
        <dbReference type="ARBA" id="ARBA00022723"/>
    </source>
</evidence>
<dbReference type="SUPFAM" id="SSF144232">
    <property type="entry name" value="HIT/MYND zinc finger-like"/>
    <property type="match status" value="1"/>
</dbReference>
<dbReference type="InterPro" id="IPR024119">
    <property type="entry name" value="TF_DEAF-1"/>
</dbReference>
<dbReference type="Pfam" id="PF01753">
    <property type="entry name" value="zf-MYND"/>
    <property type="match status" value="1"/>
</dbReference>
<dbReference type="PANTHER" id="PTHR10237">
    <property type="entry name" value="DEFORMED EPIDERMAL AUTOREGULATORY FACTOR 1 HOMOLOG SUPPRESSIN"/>
    <property type="match status" value="1"/>
</dbReference>
<dbReference type="GO" id="GO:0005634">
    <property type="term" value="C:nucleus"/>
    <property type="evidence" value="ECO:0007669"/>
    <property type="project" value="TreeGrafter"/>
</dbReference>
<protein>
    <submittedName>
        <fullName evidence="7">Tudor domain-containing protein 1</fullName>
    </submittedName>
</protein>
<dbReference type="Proteomes" id="UP001174694">
    <property type="component" value="Unassembled WGS sequence"/>
</dbReference>
<dbReference type="PANTHER" id="PTHR10237:SF14">
    <property type="entry name" value="MYND-TYPE DOMAIN-CONTAINING PROTEIN"/>
    <property type="match status" value="1"/>
</dbReference>
<keyword evidence="3" id="KW-0862">Zinc</keyword>
<evidence type="ECO:0000256" key="4">
    <source>
        <dbReference type="PROSITE-ProRule" id="PRU00134"/>
    </source>
</evidence>
<feature type="domain" description="MYND-type" evidence="6">
    <location>
        <begin position="21"/>
        <end position="61"/>
    </location>
</feature>
<reference evidence="7" key="1">
    <citation type="submission" date="2022-07" db="EMBL/GenBank/DDBJ databases">
        <title>Fungi with potential for degradation of polypropylene.</title>
        <authorList>
            <person name="Gostincar C."/>
        </authorList>
    </citation>
    <scope>NUCLEOTIDE SEQUENCE</scope>
    <source>
        <strain evidence="7">EXF-13308</strain>
    </source>
</reference>
<keyword evidence="8" id="KW-1185">Reference proteome</keyword>
<evidence type="ECO:0000313" key="7">
    <source>
        <dbReference type="EMBL" id="KAJ9157492.1"/>
    </source>
</evidence>
<keyword evidence="2 4" id="KW-0863">Zinc-finger</keyword>
<feature type="compositionally biased region" description="Polar residues" evidence="5">
    <location>
        <begin position="63"/>
        <end position="74"/>
    </location>
</feature>
<dbReference type="GO" id="GO:0008270">
    <property type="term" value="F:zinc ion binding"/>
    <property type="evidence" value="ECO:0007669"/>
    <property type="project" value="UniProtKB-KW"/>
</dbReference>
<evidence type="ECO:0000256" key="3">
    <source>
        <dbReference type="ARBA" id="ARBA00022833"/>
    </source>
</evidence>
<dbReference type="Gene3D" id="6.10.140.2220">
    <property type="match status" value="1"/>
</dbReference>
<dbReference type="EMBL" id="JANBVO010000001">
    <property type="protein sequence ID" value="KAJ9157492.1"/>
    <property type="molecule type" value="Genomic_DNA"/>
</dbReference>
<proteinExistence type="predicted"/>
<evidence type="ECO:0000256" key="5">
    <source>
        <dbReference type="SAM" id="MobiDB-lite"/>
    </source>
</evidence>
<gene>
    <name evidence="7" type="ORF">NKR23_g276</name>
</gene>
<accession>A0AA38S286</accession>
<evidence type="ECO:0000259" key="6">
    <source>
        <dbReference type="PROSITE" id="PS50865"/>
    </source>
</evidence>
<dbReference type="InterPro" id="IPR002893">
    <property type="entry name" value="Znf_MYND"/>
</dbReference>
<organism evidence="7 8">
    <name type="scientific">Pleurostoma richardsiae</name>
    <dbReference type="NCBI Taxonomy" id="41990"/>
    <lineage>
        <taxon>Eukaryota</taxon>
        <taxon>Fungi</taxon>
        <taxon>Dikarya</taxon>
        <taxon>Ascomycota</taxon>
        <taxon>Pezizomycotina</taxon>
        <taxon>Sordariomycetes</taxon>
        <taxon>Sordariomycetidae</taxon>
        <taxon>Calosphaeriales</taxon>
        <taxon>Pleurostomataceae</taxon>
        <taxon>Pleurostoma</taxon>
    </lineage>
</organism>
<dbReference type="PROSITE" id="PS50865">
    <property type="entry name" value="ZF_MYND_2"/>
    <property type="match status" value="1"/>
</dbReference>
<feature type="region of interest" description="Disordered" evidence="5">
    <location>
        <begin position="63"/>
        <end position="96"/>
    </location>
</feature>
<name>A0AA38S286_9PEZI</name>
<sequence>MNDLPDEQNTAQSGPLPLPCCATCKKTPPEVTLKRCAKCSVTSYCSRDCQKTDWKTHKKACGKQQQNAADTGPSTPRADGRSFSSPPKGLDSPIDKPFTRLDEGTWLHGRSEKDVFRLLVDAYRLHLEDDLNFDGRCDDDSIYGGATNSLESFRRFLRTAAARKGLLPAWWNADKQGECERFGMTTTEFSNLRRKAGKSELISHYGHPQFPMQLRMFTESVLGRGPGGMNGTSMRKSMMAIESGEIEGHVTHLDIS</sequence>
<dbReference type="AlphaFoldDB" id="A0AA38S286"/>
<evidence type="ECO:0000256" key="2">
    <source>
        <dbReference type="ARBA" id="ARBA00022771"/>
    </source>
</evidence>
<dbReference type="GO" id="GO:0000981">
    <property type="term" value="F:DNA-binding transcription factor activity, RNA polymerase II-specific"/>
    <property type="evidence" value="ECO:0007669"/>
    <property type="project" value="TreeGrafter"/>
</dbReference>
<keyword evidence="1" id="KW-0479">Metal-binding</keyword>
<evidence type="ECO:0000313" key="8">
    <source>
        <dbReference type="Proteomes" id="UP001174694"/>
    </source>
</evidence>